<dbReference type="RefSeq" id="WP_104058080.1">
    <property type="nucleotide sequence ID" value="NZ_PREZ01000004.1"/>
</dbReference>
<gene>
    <name evidence="1" type="ORF">C4B60_11115</name>
</gene>
<evidence type="ECO:0008006" key="3">
    <source>
        <dbReference type="Google" id="ProtNLM"/>
    </source>
</evidence>
<sequence length="340" mass="38148">MDIKKKIHNEIESFTCPFDYRIATVGTTARDSLSFAVLPRRSALGYEAINFLVISPENAKEVFSLLDHQVHYVFVDIESKKDIKLMEIARQTIRKARIVSYKPNDTTLEAADLFLRHYFKDDIEGKNILIYGAGNLGSKLALRLAERGGCVFLNSRNEEKTKEIIKVLNYLLPKFTNNKINWVNLSAEPEVQLDCLISFTSSSHVIPPEFSRFLKEGALALDGGINNFTPQFILKAGERKIISYRLDVRAAFPHSVLFLVPYIQEFYSAIQGEKKLNGRTRLVAGGVIGNEGDIVADRIQNPTQIVGVANGVGGLKEEKDYTGEDVKHVNSLLQVIKKKS</sequence>
<keyword evidence="2" id="KW-1185">Reference proteome</keyword>
<dbReference type="InterPro" id="IPR036291">
    <property type="entry name" value="NAD(P)-bd_dom_sf"/>
</dbReference>
<reference evidence="1 2" key="1">
    <citation type="submission" date="2018-02" db="EMBL/GenBank/DDBJ databases">
        <title>Jeotgalibacillus proteolyticum sp. nov. a protease producing bacterium isolated from ocean sediments of Laizhou Bay.</title>
        <authorList>
            <person name="Li Y."/>
        </authorList>
    </citation>
    <scope>NUCLEOTIDE SEQUENCE [LARGE SCALE GENOMIC DNA]</scope>
    <source>
        <strain evidence="1 2">22-7</strain>
    </source>
</reference>
<name>A0A2S5GB36_9BACL</name>
<accession>A0A2S5GB36</accession>
<dbReference type="Gene3D" id="3.40.50.720">
    <property type="entry name" value="NAD(P)-binding Rossmann-like Domain"/>
    <property type="match status" value="1"/>
</dbReference>
<dbReference type="Proteomes" id="UP000239047">
    <property type="component" value="Unassembled WGS sequence"/>
</dbReference>
<evidence type="ECO:0000313" key="1">
    <source>
        <dbReference type="EMBL" id="PPA70131.1"/>
    </source>
</evidence>
<dbReference type="SUPFAM" id="SSF51735">
    <property type="entry name" value="NAD(P)-binding Rossmann-fold domains"/>
    <property type="match status" value="1"/>
</dbReference>
<comment type="caution">
    <text evidence="1">The sequence shown here is derived from an EMBL/GenBank/DDBJ whole genome shotgun (WGS) entry which is preliminary data.</text>
</comment>
<protein>
    <recommendedName>
        <fullName evidence="3">Quinate/shikimate 5-dehydrogenase/glutamyl-tRNA reductase domain-containing protein</fullName>
    </recommendedName>
</protein>
<organism evidence="1 2">
    <name type="scientific">Jeotgalibacillus proteolyticus</name>
    <dbReference type="NCBI Taxonomy" id="2082395"/>
    <lineage>
        <taxon>Bacteria</taxon>
        <taxon>Bacillati</taxon>
        <taxon>Bacillota</taxon>
        <taxon>Bacilli</taxon>
        <taxon>Bacillales</taxon>
        <taxon>Caryophanaceae</taxon>
        <taxon>Jeotgalibacillus</taxon>
    </lineage>
</organism>
<dbReference type="AlphaFoldDB" id="A0A2S5GB36"/>
<dbReference type="EMBL" id="PREZ01000004">
    <property type="protein sequence ID" value="PPA70131.1"/>
    <property type="molecule type" value="Genomic_DNA"/>
</dbReference>
<evidence type="ECO:0000313" key="2">
    <source>
        <dbReference type="Proteomes" id="UP000239047"/>
    </source>
</evidence>
<proteinExistence type="predicted"/>
<dbReference type="OrthoDB" id="2360403at2"/>